<dbReference type="Proteomes" id="UP001652338">
    <property type="component" value="Unassembled WGS sequence"/>
</dbReference>
<dbReference type="RefSeq" id="WP_262655954.1">
    <property type="nucleotide sequence ID" value="NZ_JAOQKE010000042.1"/>
</dbReference>
<evidence type="ECO:0000313" key="1">
    <source>
        <dbReference type="EMBL" id="MCU6726737.1"/>
    </source>
</evidence>
<name>A0ABT2SQE4_9FIRM</name>
<reference evidence="1 2" key="1">
    <citation type="journal article" date="2021" name="ISME Commun">
        <title>Automated analysis of genomic sequences facilitates high-throughput and comprehensive description of bacteria.</title>
        <authorList>
            <person name="Hitch T.C.A."/>
        </authorList>
    </citation>
    <scope>NUCLEOTIDE SEQUENCE [LARGE SCALE GENOMIC DNA]</scope>
    <source>
        <strain evidence="1 2">Sanger_29</strain>
    </source>
</reference>
<evidence type="ECO:0000313" key="2">
    <source>
        <dbReference type="Proteomes" id="UP001652338"/>
    </source>
</evidence>
<keyword evidence="2" id="KW-1185">Reference proteome</keyword>
<dbReference type="InterPro" id="IPR046313">
    <property type="entry name" value="DUF6465"/>
</dbReference>
<dbReference type="EMBL" id="JAOQKE010000042">
    <property type="protein sequence ID" value="MCU6726737.1"/>
    <property type="molecule type" value="Genomic_DNA"/>
</dbReference>
<comment type="caution">
    <text evidence="1">The sequence shown here is derived from an EMBL/GenBank/DDBJ whole genome shotgun (WGS) entry which is preliminary data.</text>
</comment>
<sequence>MRKKRQTASSIAKAAVQEVKDSAKDILNTPIVEKAKETVKDAAEKAEDTVKTVTKAAKDAGNRVSSVILEVSGLDISLEDIKKAVKKDAAEKGLNGTIRIYLNVAQMAAYYTVDEKGSDEYKVDFVRI</sequence>
<gene>
    <name evidence="1" type="ORF">OCV47_15700</name>
</gene>
<dbReference type="Pfam" id="PF20069">
    <property type="entry name" value="DUF6465"/>
    <property type="match status" value="1"/>
</dbReference>
<accession>A0ABT2SQE4</accession>
<organism evidence="1 2">
    <name type="scientific">Muricoprocola aceti</name>
    <dbReference type="NCBI Taxonomy" id="2981772"/>
    <lineage>
        <taxon>Bacteria</taxon>
        <taxon>Bacillati</taxon>
        <taxon>Bacillota</taxon>
        <taxon>Clostridia</taxon>
        <taxon>Lachnospirales</taxon>
        <taxon>Lachnospiraceae</taxon>
        <taxon>Muricoprocola</taxon>
    </lineage>
</organism>
<protein>
    <submittedName>
        <fullName evidence="1">DUF6465 family protein</fullName>
    </submittedName>
</protein>
<proteinExistence type="predicted"/>